<dbReference type="KEGG" id="ffu:CLAFUR5_10839"/>
<reference evidence="1" key="1">
    <citation type="submission" date="2021-12" db="EMBL/GenBank/DDBJ databases">
        <authorList>
            <person name="Zaccaron A."/>
            <person name="Stergiopoulos I."/>
        </authorList>
    </citation>
    <scope>NUCLEOTIDE SEQUENCE</scope>
    <source>
        <strain evidence="1">Race5_Kim</strain>
    </source>
</reference>
<organism evidence="1 2">
    <name type="scientific">Passalora fulva</name>
    <name type="common">Tomato leaf mold</name>
    <name type="synonym">Cladosporium fulvum</name>
    <dbReference type="NCBI Taxonomy" id="5499"/>
    <lineage>
        <taxon>Eukaryota</taxon>
        <taxon>Fungi</taxon>
        <taxon>Dikarya</taxon>
        <taxon>Ascomycota</taxon>
        <taxon>Pezizomycotina</taxon>
        <taxon>Dothideomycetes</taxon>
        <taxon>Dothideomycetidae</taxon>
        <taxon>Mycosphaerellales</taxon>
        <taxon>Mycosphaerellaceae</taxon>
        <taxon>Fulvia</taxon>
    </lineage>
</organism>
<dbReference type="SUPFAM" id="SSF52047">
    <property type="entry name" value="RNI-like"/>
    <property type="match status" value="1"/>
</dbReference>
<accession>A0A9Q8USA1</accession>
<gene>
    <name evidence="1" type="ORF">CLAFUR5_10839</name>
</gene>
<dbReference type="Proteomes" id="UP000756132">
    <property type="component" value="Chromosome 8"/>
</dbReference>
<dbReference type="RefSeq" id="XP_047764927.1">
    <property type="nucleotide sequence ID" value="XM_047909987.1"/>
</dbReference>
<evidence type="ECO:0000313" key="1">
    <source>
        <dbReference type="EMBL" id="UJO20561.1"/>
    </source>
</evidence>
<keyword evidence="2" id="KW-1185">Reference proteome</keyword>
<protein>
    <recommendedName>
        <fullName evidence="3">F-box domain-containing protein</fullName>
    </recommendedName>
</protein>
<dbReference type="GeneID" id="71990717"/>
<dbReference type="EMBL" id="CP090170">
    <property type="protein sequence ID" value="UJO20561.1"/>
    <property type="molecule type" value="Genomic_DNA"/>
</dbReference>
<evidence type="ECO:0008006" key="3">
    <source>
        <dbReference type="Google" id="ProtNLM"/>
    </source>
</evidence>
<proteinExistence type="predicted"/>
<dbReference type="OrthoDB" id="10680668at2759"/>
<evidence type="ECO:0000313" key="2">
    <source>
        <dbReference type="Proteomes" id="UP000756132"/>
    </source>
</evidence>
<dbReference type="AlphaFoldDB" id="A0A9Q8USA1"/>
<name>A0A9Q8USA1_PASFU</name>
<reference evidence="1" key="2">
    <citation type="journal article" date="2022" name="Microb. Genom.">
        <title>A chromosome-scale genome assembly of the tomato pathogen Cladosporium fulvum reveals a compartmentalized genome architecture and the presence of a dispensable chromosome.</title>
        <authorList>
            <person name="Zaccaron A.Z."/>
            <person name="Chen L.H."/>
            <person name="Samaras A."/>
            <person name="Stergiopoulos I."/>
        </authorList>
    </citation>
    <scope>NUCLEOTIDE SEQUENCE</scope>
    <source>
        <strain evidence="1">Race5_Kim</strain>
    </source>
</reference>
<sequence length="388" mass="44282">MAESKEKAKEKVNHFSKLALELFENIVKDVNPKDLLTIRATSRECAAKVAKVYAKEHFTGLLLHLHDDRSVEKCLAICKHPLLGPAVRTFTISIDPCDRGNKWLDDRLCTVEHRHSTRGPTTADPEPYEEFITRLQQDAEWHVIIELFTNMADACQVSALRIVGHERYQSTFAGGYHDFDLEGDPDWACAHAFAGIMYCLDRSNLHVDTLEIDKDARYAMPMCELWDYFDMFARVMSPVESLSLVLWRRHGTLPADAEMLNQLLAGLASSTTIRHLYIDCQSCENIDLATVFPIEDSGFPNLESLHLQGNDQLMFDVPVLVDFVTSHQRTLQRLELHSLCVEPNGLEDDGWDLMEEGVAKNIRRLTGLEDVTVDRDTEESWLDMMRQM</sequence>